<evidence type="ECO:0000256" key="1">
    <source>
        <dbReference type="SAM" id="Phobius"/>
    </source>
</evidence>
<dbReference type="InterPro" id="IPR050587">
    <property type="entry name" value="GNT1/Glycosyltrans_8"/>
</dbReference>
<name>A0A9Q9EN36_9PEZI</name>
<sequence>MEDQITNRKQKRKSFLDRLQARQSRRVLWRTLLVITCILLALYTLQNYSREPVPIVTAVSQSATDTVDWSQYAYCQYVTNEAYLCNALMIFEALHRLGSKASRVMMYPEDYPVGGSSRAARLLSKARDEYGVVLQPIQLQVGSGEETWAASFTKLLAFNQTQYKRVLSLDSDATVLQSMDELFLLPSAPVAMPRAYWLEDENTFSSQVVLIEPSQLEMNRITEAFKHRNDSDFDMELLNNLYGKDCLVIPHRPYNLLTREFRQTGHKAYLGSADEKWDPDFHYNEAKYLHFSDWPLRKPWTSASPRQKEDLMPHCTELSDGSQDCQDRDKWFFVYDDFKKRMK</sequence>
<dbReference type="AlphaFoldDB" id="A0A9Q9EN36"/>
<organism evidence="2 3">
    <name type="scientific">Septoria linicola</name>
    <dbReference type="NCBI Taxonomy" id="215465"/>
    <lineage>
        <taxon>Eukaryota</taxon>
        <taxon>Fungi</taxon>
        <taxon>Dikarya</taxon>
        <taxon>Ascomycota</taxon>
        <taxon>Pezizomycotina</taxon>
        <taxon>Dothideomycetes</taxon>
        <taxon>Dothideomycetidae</taxon>
        <taxon>Mycosphaerellales</taxon>
        <taxon>Mycosphaerellaceae</taxon>
        <taxon>Septoria</taxon>
    </lineage>
</organism>
<reference evidence="2" key="1">
    <citation type="submission" date="2022-06" db="EMBL/GenBank/DDBJ databases">
        <title>Complete genome sequences of two strains of the flax pathogen Septoria linicola.</title>
        <authorList>
            <person name="Lapalu N."/>
            <person name="Simon A."/>
            <person name="Demenou B."/>
            <person name="Paumier D."/>
            <person name="Guillot M.-P."/>
            <person name="Gout L."/>
            <person name="Valade R."/>
        </authorList>
    </citation>
    <scope>NUCLEOTIDE SEQUENCE</scope>
    <source>
        <strain evidence="2">SE15195</strain>
    </source>
</reference>
<evidence type="ECO:0000313" key="3">
    <source>
        <dbReference type="Proteomes" id="UP001056384"/>
    </source>
</evidence>
<keyword evidence="2" id="KW-0808">Transferase</keyword>
<evidence type="ECO:0000313" key="2">
    <source>
        <dbReference type="EMBL" id="USW55098.1"/>
    </source>
</evidence>
<keyword evidence="3" id="KW-1185">Reference proteome</keyword>
<keyword evidence="1" id="KW-0812">Transmembrane</keyword>
<dbReference type="PANTHER" id="PTHR11183">
    <property type="entry name" value="GLYCOGENIN SUBFAMILY MEMBER"/>
    <property type="match status" value="1"/>
</dbReference>
<dbReference type="EMBL" id="CP099424">
    <property type="protein sequence ID" value="USW55098.1"/>
    <property type="molecule type" value="Genomic_DNA"/>
</dbReference>
<protein>
    <submittedName>
        <fullName evidence="2">Nucleotide-diphospho-sugar transferase, glucose N-acetyltransferase 1</fullName>
    </submittedName>
</protein>
<dbReference type="Gene3D" id="3.90.550.10">
    <property type="entry name" value="Spore Coat Polysaccharide Biosynthesis Protein SpsA, Chain A"/>
    <property type="match status" value="1"/>
</dbReference>
<accession>A0A9Q9EN36</accession>
<gene>
    <name evidence="2" type="ORF">Slin15195_G084170</name>
</gene>
<keyword evidence="1" id="KW-1133">Transmembrane helix</keyword>
<keyword evidence="1" id="KW-0472">Membrane</keyword>
<proteinExistence type="predicted"/>
<dbReference type="Proteomes" id="UP001056384">
    <property type="component" value="Chromosome 7"/>
</dbReference>
<dbReference type="SUPFAM" id="SSF53448">
    <property type="entry name" value="Nucleotide-diphospho-sugar transferases"/>
    <property type="match status" value="1"/>
</dbReference>
<dbReference type="InterPro" id="IPR029044">
    <property type="entry name" value="Nucleotide-diphossugar_trans"/>
</dbReference>
<dbReference type="GO" id="GO:0016740">
    <property type="term" value="F:transferase activity"/>
    <property type="evidence" value="ECO:0007669"/>
    <property type="project" value="UniProtKB-KW"/>
</dbReference>
<feature type="transmembrane region" description="Helical" evidence="1">
    <location>
        <begin position="27"/>
        <end position="45"/>
    </location>
</feature>